<feature type="region of interest" description="Disordered" evidence="2">
    <location>
        <begin position="789"/>
        <end position="854"/>
    </location>
</feature>
<feature type="compositionally biased region" description="Basic and acidic residues" evidence="2">
    <location>
        <begin position="212"/>
        <end position="221"/>
    </location>
</feature>
<dbReference type="EMBL" id="SDOX01000008">
    <property type="protein sequence ID" value="TFJ86538.1"/>
    <property type="molecule type" value="Genomic_DNA"/>
</dbReference>
<feature type="region of interest" description="Disordered" evidence="2">
    <location>
        <begin position="360"/>
        <end position="455"/>
    </location>
</feature>
<gene>
    <name evidence="3" type="ORF">NSK_002195</name>
</gene>
<dbReference type="OrthoDB" id="10263978at2759"/>
<dbReference type="InterPro" id="IPR011989">
    <property type="entry name" value="ARM-like"/>
</dbReference>
<feature type="compositionally biased region" description="Basic residues" evidence="2">
    <location>
        <begin position="823"/>
        <end position="836"/>
    </location>
</feature>
<name>A0A4D9DCZ0_9STRA</name>
<dbReference type="PANTHER" id="PTHR14222:SF1">
    <property type="entry name" value="CONDENSIN-2 COMPLEX SUBUNIT D3"/>
    <property type="match status" value="1"/>
</dbReference>
<feature type="compositionally biased region" description="Basic and acidic residues" evidence="2">
    <location>
        <begin position="377"/>
        <end position="400"/>
    </location>
</feature>
<proteinExistence type="predicted"/>
<evidence type="ECO:0000313" key="4">
    <source>
        <dbReference type="Proteomes" id="UP000355283"/>
    </source>
</evidence>
<feature type="region of interest" description="Disordered" evidence="2">
    <location>
        <begin position="151"/>
        <end position="234"/>
    </location>
</feature>
<dbReference type="PANTHER" id="PTHR14222">
    <property type="entry name" value="CONDENSIN"/>
    <property type="match status" value="1"/>
</dbReference>
<dbReference type="GO" id="GO:0000796">
    <property type="term" value="C:condensin complex"/>
    <property type="evidence" value="ECO:0007669"/>
    <property type="project" value="TreeGrafter"/>
</dbReference>
<feature type="compositionally biased region" description="Acidic residues" evidence="2">
    <location>
        <begin position="192"/>
        <end position="211"/>
    </location>
</feature>
<keyword evidence="4" id="KW-1185">Reference proteome</keyword>
<evidence type="ECO:0000256" key="2">
    <source>
        <dbReference type="SAM" id="MobiDB-lite"/>
    </source>
</evidence>
<dbReference type="AlphaFoldDB" id="A0A4D9DCZ0"/>
<evidence type="ECO:0008006" key="5">
    <source>
        <dbReference type="Google" id="ProtNLM"/>
    </source>
</evidence>
<feature type="compositionally biased region" description="Basic and acidic residues" evidence="2">
    <location>
        <begin position="410"/>
        <end position="419"/>
    </location>
</feature>
<evidence type="ECO:0000313" key="3">
    <source>
        <dbReference type="EMBL" id="TFJ86538.1"/>
    </source>
</evidence>
<sequence length="854" mass="91709">MTELGRSTVEALEAFSLGQLDSVETANAVIGGDLMDLLDTMELPPVKAWEAFDAAIEEWRETQDGGEFWSLVSHAWGGDTHTGHRALLALLHLAYSSKDKGPEPWLAAKTYVRLMDLPGASAHGVFNGVMFRTLLTLVKSWIEAAAGGGLVVTPGPIRQERQPSRVVAPDTGRTRRSARASSSRNASQAAEEGGEEEMQYEEEEEEDSDDDDRGRRKERGGQRKGRSNTRTGQNLAALHANQGLESLLVALDRSLASGSLAESLRTHDDLQGELTELVLGVYSLAPASTALAQAARRVLMALIMVAGGPGGNPIVLRALLPLLTMKAGRNGLPSDARARTSAHQKAVAVLRTLIEKGEEQKRAHVRKCGVTEDNEEVATRTRTETEVAGDGEGKLGPGKEKGKRRSKKGGRGDLAKGDGEDANSAEGTQATQEIAESSDAAVDAGRGKSKGKRRTVPADLHTTVLAVLEHMCADAPDRADVRARLVDSVLSLLEALQRVAPELGPRFIVFLARLLRSTKVANRAFGVEIAASFVNATWAWPSATVTASGGNAAAEIGSEQIKVGGGKEAATDAEAVKATWASLVELVQSFASRVVDKAPTVRARAMVCLSEMLLSVQEDVAPPGLRKAILALAFPEPRQGQRESSTATTAQHTEKAAADPSTQDLVCLVRSRCQDDKAVVRKAALQALEILLTTGRKRGRGEVPCSDVALFATRCNDVSVLTRKQAMASLSSLLLADPGNGTLQKTWVKAVLPLVADPEQSILNRLVDLIHEVILDRIIEWHRQRQEIASGVPRSRSGREARPRRGQAGTGDDDGEETEEERKRKKTRRSGSRRPFMHAPVPSGSYSPLLRRGT</sequence>
<organism evidence="3 4">
    <name type="scientific">Nannochloropsis salina CCMP1776</name>
    <dbReference type="NCBI Taxonomy" id="1027361"/>
    <lineage>
        <taxon>Eukaryota</taxon>
        <taxon>Sar</taxon>
        <taxon>Stramenopiles</taxon>
        <taxon>Ochrophyta</taxon>
        <taxon>Eustigmatophyceae</taxon>
        <taxon>Eustigmatales</taxon>
        <taxon>Monodopsidaceae</taxon>
        <taxon>Microchloropsis</taxon>
        <taxon>Microchloropsis salina</taxon>
    </lineage>
</organism>
<evidence type="ECO:0000256" key="1">
    <source>
        <dbReference type="ARBA" id="ARBA00023067"/>
    </source>
</evidence>
<dbReference type="GO" id="GO:0007076">
    <property type="term" value="P:mitotic chromosome condensation"/>
    <property type="evidence" value="ECO:0007669"/>
    <property type="project" value="InterPro"/>
</dbReference>
<dbReference type="GO" id="GO:0000779">
    <property type="term" value="C:condensed chromosome, centromeric region"/>
    <property type="evidence" value="ECO:0007669"/>
    <property type="project" value="TreeGrafter"/>
</dbReference>
<accession>A0A4D9DCZ0</accession>
<keyword evidence="1" id="KW-0226">DNA condensation</keyword>
<dbReference type="GO" id="GO:0042393">
    <property type="term" value="F:histone binding"/>
    <property type="evidence" value="ECO:0007669"/>
    <property type="project" value="TreeGrafter"/>
</dbReference>
<dbReference type="Gene3D" id="1.25.10.10">
    <property type="entry name" value="Leucine-rich Repeat Variant"/>
    <property type="match status" value="1"/>
</dbReference>
<feature type="compositionally biased region" description="Polar residues" evidence="2">
    <location>
        <begin position="425"/>
        <end position="435"/>
    </location>
</feature>
<dbReference type="InterPro" id="IPR016024">
    <property type="entry name" value="ARM-type_fold"/>
</dbReference>
<feature type="region of interest" description="Disordered" evidence="2">
    <location>
        <begin position="637"/>
        <end position="657"/>
    </location>
</feature>
<dbReference type="GO" id="GO:0010032">
    <property type="term" value="P:meiotic chromosome condensation"/>
    <property type="evidence" value="ECO:0007669"/>
    <property type="project" value="TreeGrafter"/>
</dbReference>
<feature type="compositionally biased region" description="Polar residues" evidence="2">
    <location>
        <begin position="642"/>
        <end position="651"/>
    </location>
</feature>
<dbReference type="InterPro" id="IPR026971">
    <property type="entry name" value="CND1/NCAPD3"/>
</dbReference>
<dbReference type="SUPFAM" id="SSF48371">
    <property type="entry name" value="ARM repeat"/>
    <property type="match status" value="1"/>
</dbReference>
<dbReference type="Proteomes" id="UP000355283">
    <property type="component" value="Unassembled WGS sequence"/>
</dbReference>
<reference evidence="3 4" key="1">
    <citation type="submission" date="2019-01" db="EMBL/GenBank/DDBJ databases">
        <title>Nuclear Genome Assembly of the Microalgal Biofuel strain Nannochloropsis salina CCMP1776.</title>
        <authorList>
            <person name="Hovde B."/>
        </authorList>
    </citation>
    <scope>NUCLEOTIDE SEQUENCE [LARGE SCALE GENOMIC DNA]</scope>
    <source>
        <strain evidence="3 4">CCMP1776</strain>
    </source>
</reference>
<protein>
    <recommendedName>
        <fullName evidence="5">Condensin complex subunit 1 C-terminal domain-containing protein</fullName>
    </recommendedName>
</protein>
<feature type="compositionally biased region" description="Low complexity" evidence="2">
    <location>
        <begin position="179"/>
        <end position="191"/>
    </location>
</feature>
<comment type="caution">
    <text evidence="3">The sequence shown here is derived from an EMBL/GenBank/DDBJ whole genome shotgun (WGS) entry which is preliminary data.</text>
</comment>